<organism evidence="1 2">
    <name type="scientific">Pedobacter westerhofensis</name>
    <dbReference type="NCBI Taxonomy" id="425512"/>
    <lineage>
        <taxon>Bacteria</taxon>
        <taxon>Pseudomonadati</taxon>
        <taxon>Bacteroidota</taxon>
        <taxon>Sphingobacteriia</taxon>
        <taxon>Sphingobacteriales</taxon>
        <taxon>Sphingobacteriaceae</taxon>
        <taxon>Pedobacter</taxon>
    </lineage>
</organism>
<gene>
    <name evidence="1" type="ORF">SAMN06265348_102181</name>
</gene>
<proteinExistence type="predicted"/>
<evidence type="ECO:0000313" key="2">
    <source>
        <dbReference type="Proteomes" id="UP000320300"/>
    </source>
</evidence>
<evidence type="ECO:0000313" key="1">
    <source>
        <dbReference type="EMBL" id="SMO44616.1"/>
    </source>
</evidence>
<dbReference type="AlphaFoldDB" id="A0A521BC20"/>
<dbReference type="RefSeq" id="WP_142526868.1">
    <property type="nucleotide sequence ID" value="NZ_CBCSJO010000003.1"/>
</dbReference>
<keyword evidence="2" id="KW-1185">Reference proteome</keyword>
<sequence>MISGLGIGCHSDSDSNFRDKSDTLQIVVSCLENELVCRNLDSDTKDIFILKSRFINAVWPKVVGSIKVHYIEGTDASRHIIRSLKETSDRRIRLSVEKFDLRKDSVSVVLYFFSSVAEHHLELKKEDGKWKIVKSNMLIE</sequence>
<dbReference type="EMBL" id="FXTN01000002">
    <property type="protein sequence ID" value="SMO44616.1"/>
    <property type="molecule type" value="Genomic_DNA"/>
</dbReference>
<protein>
    <submittedName>
        <fullName evidence="1">Uncharacterized protein</fullName>
    </submittedName>
</protein>
<accession>A0A521BC20</accession>
<name>A0A521BC20_9SPHI</name>
<dbReference type="Proteomes" id="UP000320300">
    <property type="component" value="Unassembled WGS sequence"/>
</dbReference>
<reference evidence="1 2" key="1">
    <citation type="submission" date="2017-05" db="EMBL/GenBank/DDBJ databases">
        <authorList>
            <person name="Varghese N."/>
            <person name="Submissions S."/>
        </authorList>
    </citation>
    <scope>NUCLEOTIDE SEQUENCE [LARGE SCALE GENOMIC DNA]</scope>
    <source>
        <strain evidence="1 2">DSM 19036</strain>
    </source>
</reference>